<organism evidence="6 7">
    <name type="scientific">Phytomonospora endophytica</name>
    <dbReference type="NCBI Taxonomy" id="714109"/>
    <lineage>
        <taxon>Bacteria</taxon>
        <taxon>Bacillati</taxon>
        <taxon>Actinomycetota</taxon>
        <taxon>Actinomycetes</taxon>
        <taxon>Micromonosporales</taxon>
        <taxon>Micromonosporaceae</taxon>
        <taxon>Phytomonospora</taxon>
    </lineage>
</organism>
<feature type="domain" description="HTH lysR-type" evidence="5">
    <location>
        <begin position="5"/>
        <end position="62"/>
    </location>
</feature>
<keyword evidence="7" id="KW-1185">Reference proteome</keyword>
<evidence type="ECO:0000256" key="1">
    <source>
        <dbReference type="ARBA" id="ARBA00009437"/>
    </source>
</evidence>
<dbReference type="SUPFAM" id="SSF46785">
    <property type="entry name" value="Winged helix' DNA-binding domain"/>
    <property type="match status" value="1"/>
</dbReference>
<dbReference type="FunFam" id="1.10.10.10:FF:000001">
    <property type="entry name" value="LysR family transcriptional regulator"/>
    <property type="match status" value="1"/>
</dbReference>
<evidence type="ECO:0000256" key="2">
    <source>
        <dbReference type="ARBA" id="ARBA00023015"/>
    </source>
</evidence>
<evidence type="ECO:0000313" key="7">
    <source>
        <dbReference type="Proteomes" id="UP000548476"/>
    </source>
</evidence>
<gene>
    <name evidence="6" type="ORF">HNR73_004336</name>
</gene>
<dbReference type="EMBL" id="JACHGT010000009">
    <property type="protein sequence ID" value="MBB6036465.1"/>
    <property type="molecule type" value="Genomic_DNA"/>
</dbReference>
<dbReference type="InterPro" id="IPR005119">
    <property type="entry name" value="LysR_subst-bd"/>
</dbReference>
<dbReference type="Gene3D" id="1.10.10.10">
    <property type="entry name" value="Winged helix-like DNA-binding domain superfamily/Winged helix DNA-binding domain"/>
    <property type="match status" value="1"/>
</dbReference>
<evidence type="ECO:0000256" key="4">
    <source>
        <dbReference type="ARBA" id="ARBA00023163"/>
    </source>
</evidence>
<dbReference type="Pfam" id="PF03466">
    <property type="entry name" value="LysR_substrate"/>
    <property type="match status" value="1"/>
</dbReference>
<keyword evidence="4" id="KW-0804">Transcription</keyword>
<dbReference type="Proteomes" id="UP000548476">
    <property type="component" value="Unassembled WGS sequence"/>
</dbReference>
<comment type="caution">
    <text evidence="6">The sequence shown here is derived from an EMBL/GenBank/DDBJ whole genome shotgun (WGS) entry which is preliminary data.</text>
</comment>
<dbReference type="InterPro" id="IPR000847">
    <property type="entry name" value="LysR_HTH_N"/>
</dbReference>
<dbReference type="RefSeq" id="WP_184789313.1">
    <property type="nucleotide sequence ID" value="NZ_BONT01000030.1"/>
</dbReference>
<keyword evidence="2" id="KW-0805">Transcription regulation</keyword>
<dbReference type="PANTHER" id="PTHR30346">
    <property type="entry name" value="TRANSCRIPTIONAL DUAL REGULATOR HCAR-RELATED"/>
    <property type="match status" value="1"/>
</dbReference>
<reference evidence="6 7" key="1">
    <citation type="submission" date="2020-08" db="EMBL/GenBank/DDBJ databases">
        <title>Genomic Encyclopedia of Type Strains, Phase IV (KMG-IV): sequencing the most valuable type-strain genomes for metagenomic binning, comparative biology and taxonomic classification.</title>
        <authorList>
            <person name="Goeker M."/>
        </authorList>
    </citation>
    <scope>NUCLEOTIDE SEQUENCE [LARGE SCALE GENOMIC DNA]</scope>
    <source>
        <strain evidence="6 7">YIM 65646</strain>
    </source>
</reference>
<dbReference type="AlphaFoldDB" id="A0A841FKP7"/>
<dbReference type="GO" id="GO:0003677">
    <property type="term" value="F:DNA binding"/>
    <property type="evidence" value="ECO:0007669"/>
    <property type="project" value="UniProtKB-KW"/>
</dbReference>
<protein>
    <submittedName>
        <fullName evidence="6">DNA-binding transcriptional LysR family regulator</fullName>
    </submittedName>
</protein>
<dbReference type="SUPFAM" id="SSF53850">
    <property type="entry name" value="Periplasmic binding protein-like II"/>
    <property type="match status" value="1"/>
</dbReference>
<proteinExistence type="inferred from homology"/>
<dbReference type="GO" id="GO:0003700">
    <property type="term" value="F:DNA-binding transcription factor activity"/>
    <property type="evidence" value="ECO:0007669"/>
    <property type="project" value="InterPro"/>
</dbReference>
<comment type="similarity">
    <text evidence="1">Belongs to the LysR transcriptional regulatory family.</text>
</comment>
<dbReference type="InterPro" id="IPR036390">
    <property type="entry name" value="WH_DNA-bd_sf"/>
</dbReference>
<dbReference type="Pfam" id="PF00126">
    <property type="entry name" value="HTH_1"/>
    <property type="match status" value="1"/>
</dbReference>
<keyword evidence="3 6" id="KW-0238">DNA-binding</keyword>
<dbReference type="PROSITE" id="PS50931">
    <property type="entry name" value="HTH_LYSR"/>
    <property type="match status" value="1"/>
</dbReference>
<dbReference type="InterPro" id="IPR036388">
    <property type="entry name" value="WH-like_DNA-bd_sf"/>
</dbReference>
<accession>A0A841FKP7</accession>
<dbReference type="Gene3D" id="3.40.190.10">
    <property type="entry name" value="Periplasmic binding protein-like II"/>
    <property type="match status" value="2"/>
</dbReference>
<evidence type="ECO:0000256" key="3">
    <source>
        <dbReference type="ARBA" id="ARBA00023125"/>
    </source>
</evidence>
<dbReference type="GO" id="GO:0032993">
    <property type="term" value="C:protein-DNA complex"/>
    <property type="evidence" value="ECO:0007669"/>
    <property type="project" value="TreeGrafter"/>
</dbReference>
<evidence type="ECO:0000313" key="6">
    <source>
        <dbReference type="EMBL" id="MBB6036465.1"/>
    </source>
</evidence>
<evidence type="ECO:0000259" key="5">
    <source>
        <dbReference type="PROSITE" id="PS50931"/>
    </source>
</evidence>
<name>A0A841FKP7_9ACTN</name>
<dbReference type="PANTHER" id="PTHR30346:SF0">
    <property type="entry name" value="HCA OPERON TRANSCRIPTIONAL ACTIVATOR HCAR"/>
    <property type="match status" value="1"/>
</dbReference>
<sequence length="310" mass="34454">MAGDLDIRALRYFVAAAEDLHFSRAAARLYVAQQALSRDIARLEERLGTKLFERTTRRVSLTPDGERLLGQARRLLALHDEILRGPADAAPLFVDVAARGMTPGRVLARARRDPALEFFVRFHNGLGESLPLLAAHRLDVTFGRTEGPLPSDVDGQPIRWEPMALLLRDDHPLAARESVPLASLNGVPVCWSTGDHASPEWRRAAHRLLVDADAEPSIEHPHIVGDEEIAHHLRIRDVAVLTLVSQPPVPGTVLRPLVDPVPVYPWRMLWRRGDPHPGLLALREAATALAAEEGWLTRPERSWAPVDDTR</sequence>
<dbReference type="PRINTS" id="PR00039">
    <property type="entry name" value="HTHLYSR"/>
</dbReference>